<dbReference type="GO" id="GO:0005634">
    <property type="term" value="C:nucleus"/>
    <property type="evidence" value="ECO:0007669"/>
    <property type="project" value="UniProtKB-SubCell"/>
</dbReference>
<evidence type="ECO:0000256" key="1">
    <source>
        <dbReference type="ARBA" id="ARBA00004123"/>
    </source>
</evidence>
<name>W9XKA1_9EURO</name>
<evidence type="ECO:0000313" key="7">
    <source>
        <dbReference type="Proteomes" id="UP000019478"/>
    </source>
</evidence>
<dbReference type="GO" id="GO:0000976">
    <property type="term" value="F:transcription cis-regulatory region binding"/>
    <property type="evidence" value="ECO:0007669"/>
    <property type="project" value="TreeGrafter"/>
</dbReference>
<evidence type="ECO:0000313" key="6">
    <source>
        <dbReference type="EMBL" id="EXJ80927.1"/>
    </source>
</evidence>
<dbReference type="HOGENOM" id="CLU_011455_2_1_1"/>
<dbReference type="OrthoDB" id="3163292at2759"/>
<dbReference type="STRING" id="1182542.W9XKA1"/>
<comment type="subcellular location">
    <subcellularLocation>
        <location evidence="1">Nucleus</location>
    </subcellularLocation>
</comment>
<organism evidence="6 7">
    <name type="scientific">Capronia epimyces CBS 606.96</name>
    <dbReference type="NCBI Taxonomy" id="1182542"/>
    <lineage>
        <taxon>Eukaryota</taxon>
        <taxon>Fungi</taxon>
        <taxon>Dikarya</taxon>
        <taxon>Ascomycota</taxon>
        <taxon>Pezizomycotina</taxon>
        <taxon>Eurotiomycetes</taxon>
        <taxon>Chaetothyriomycetidae</taxon>
        <taxon>Chaetothyriales</taxon>
        <taxon>Herpotrichiellaceae</taxon>
        <taxon>Capronia</taxon>
    </lineage>
</organism>
<keyword evidence="5" id="KW-0539">Nucleus</keyword>
<evidence type="ECO:0008006" key="8">
    <source>
        <dbReference type="Google" id="ProtNLM"/>
    </source>
</evidence>
<dbReference type="eggNOG" id="ENOG502QPVP">
    <property type="taxonomic scope" value="Eukaryota"/>
</dbReference>
<comment type="caution">
    <text evidence="6">The sequence shown here is derived from an EMBL/GenBank/DDBJ whole genome shotgun (WGS) entry which is preliminary data.</text>
</comment>
<dbReference type="PANTHER" id="PTHR31845">
    <property type="entry name" value="FINGER DOMAIN PROTEIN, PUTATIVE-RELATED"/>
    <property type="match status" value="1"/>
</dbReference>
<keyword evidence="7" id="KW-1185">Reference proteome</keyword>
<gene>
    <name evidence="6" type="ORF">A1O3_07215</name>
</gene>
<protein>
    <recommendedName>
        <fullName evidence="8">Transcription factor domain-containing protein</fullName>
    </recommendedName>
</protein>
<reference evidence="6 7" key="1">
    <citation type="submission" date="2013-03" db="EMBL/GenBank/DDBJ databases">
        <title>The Genome Sequence of Capronia epimyces CBS 606.96.</title>
        <authorList>
            <consortium name="The Broad Institute Genomics Platform"/>
            <person name="Cuomo C."/>
            <person name="de Hoog S."/>
            <person name="Gorbushina A."/>
            <person name="Walker B."/>
            <person name="Young S.K."/>
            <person name="Zeng Q."/>
            <person name="Gargeya S."/>
            <person name="Fitzgerald M."/>
            <person name="Haas B."/>
            <person name="Abouelleil A."/>
            <person name="Allen A.W."/>
            <person name="Alvarado L."/>
            <person name="Arachchi H.M."/>
            <person name="Berlin A.M."/>
            <person name="Chapman S.B."/>
            <person name="Gainer-Dewar J."/>
            <person name="Goldberg J."/>
            <person name="Griggs A."/>
            <person name="Gujja S."/>
            <person name="Hansen M."/>
            <person name="Howarth C."/>
            <person name="Imamovic A."/>
            <person name="Ireland A."/>
            <person name="Larimer J."/>
            <person name="McCowan C."/>
            <person name="Murphy C."/>
            <person name="Pearson M."/>
            <person name="Poon T.W."/>
            <person name="Priest M."/>
            <person name="Roberts A."/>
            <person name="Saif S."/>
            <person name="Shea T."/>
            <person name="Sisk P."/>
            <person name="Sykes S."/>
            <person name="Wortman J."/>
            <person name="Nusbaum C."/>
            <person name="Birren B."/>
        </authorList>
    </citation>
    <scope>NUCLEOTIDE SEQUENCE [LARGE SCALE GENOMIC DNA]</scope>
    <source>
        <strain evidence="6 7">CBS 606.96</strain>
    </source>
</reference>
<dbReference type="CDD" id="cd12148">
    <property type="entry name" value="fungal_TF_MHR"/>
    <property type="match status" value="1"/>
</dbReference>
<dbReference type="PANTHER" id="PTHR31845:SF21">
    <property type="entry name" value="REGULATORY PROTEIN LEU3"/>
    <property type="match status" value="1"/>
</dbReference>
<accession>W9XKA1</accession>
<evidence type="ECO:0000256" key="5">
    <source>
        <dbReference type="ARBA" id="ARBA00023242"/>
    </source>
</evidence>
<dbReference type="GO" id="GO:0000981">
    <property type="term" value="F:DNA-binding transcription factor activity, RNA polymerase II-specific"/>
    <property type="evidence" value="ECO:0007669"/>
    <property type="project" value="TreeGrafter"/>
</dbReference>
<keyword evidence="2" id="KW-0805">Transcription regulation</keyword>
<dbReference type="Proteomes" id="UP000019478">
    <property type="component" value="Unassembled WGS sequence"/>
</dbReference>
<dbReference type="InterPro" id="IPR051089">
    <property type="entry name" value="prtT"/>
</dbReference>
<evidence type="ECO:0000256" key="3">
    <source>
        <dbReference type="ARBA" id="ARBA00023125"/>
    </source>
</evidence>
<evidence type="ECO:0000256" key="4">
    <source>
        <dbReference type="ARBA" id="ARBA00023163"/>
    </source>
</evidence>
<proteinExistence type="predicted"/>
<keyword evidence="4" id="KW-0804">Transcription</keyword>
<dbReference type="GeneID" id="19171315"/>
<keyword evidence="3" id="KW-0238">DNA-binding</keyword>
<dbReference type="EMBL" id="AMGY01000006">
    <property type="protein sequence ID" value="EXJ80927.1"/>
    <property type="molecule type" value="Genomic_DNA"/>
</dbReference>
<dbReference type="RefSeq" id="XP_007735515.1">
    <property type="nucleotide sequence ID" value="XM_007737325.1"/>
</dbReference>
<evidence type="ECO:0000256" key="2">
    <source>
        <dbReference type="ARBA" id="ARBA00023015"/>
    </source>
</evidence>
<dbReference type="AlphaFoldDB" id="W9XKA1"/>
<sequence>MSRFCSMRSTCAQYPNTQPQTLDDLNVDAQDIDECFSLFFDKYLPYLPIYQKKLRPNECHNSSRFLFWTIVAIGARKYSKDPTLILLLAPKVMEAAKTAIFCQDKILATIQALILLCTWQMPINTLQKDTTPTLAGAMIQLASNIGLHVYGTVQDFSRVPLKYDRQHRDFRTKLWALCLLTCQRVNNYRGLPPLVMSDTYSHEGYKEDPLTALPPSLVFQRRLSQLHSEAILEIEHVALSQTPEVRNVTLGPTVNNVLSKLSTLAVDCPSKIDRYLLLSARALLSTNRLIAPSSYIDSADLITLYTDACTLIELTNELDEEEQFAEFGPSASQSVLTHAALIVLRVGRSHIAGSLDEKRGRKCYFTAIQLSKKHSVRSDDISARVTIILSQLWTSKMVITQPDGTPDSLWLRCRNRLGLSLSFDSLWLWRQEFGGHPNPYDGVEVPANPFQASLQEWTPLVS</sequence>